<dbReference type="CDD" id="cd00351">
    <property type="entry name" value="TS_Pyrimidine_HMase"/>
    <property type="match status" value="1"/>
</dbReference>
<evidence type="ECO:0000256" key="2">
    <source>
        <dbReference type="ARBA" id="ARBA00022679"/>
    </source>
</evidence>
<dbReference type="Pfam" id="PF14251">
    <property type="entry name" value="PterinBD-DUF4346"/>
    <property type="match status" value="1"/>
</dbReference>
<reference evidence="5 6" key="1">
    <citation type="submission" date="2018-06" db="EMBL/GenBank/DDBJ databases">
        <title>Comparative genomics of Brasilonema spp. strains.</title>
        <authorList>
            <person name="Alvarenga D.O."/>
            <person name="Fiore M.F."/>
            <person name="Varani A.M."/>
        </authorList>
    </citation>
    <scope>NUCLEOTIDE SEQUENCE [LARGE SCALE GENOMIC DNA]</scope>
    <source>
        <strain evidence="5 6">UFV-OR1</strain>
    </source>
</reference>
<dbReference type="RefSeq" id="WP_169265656.1">
    <property type="nucleotide sequence ID" value="NZ_QMEC01000054.1"/>
</dbReference>
<dbReference type="PANTHER" id="PTHR11548">
    <property type="entry name" value="THYMIDYLATE SYNTHASE 1"/>
    <property type="match status" value="1"/>
</dbReference>
<evidence type="ECO:0000259" key="3">
    <source>
        <dbReference type="Pfam" id="PF00303"/>
    </source>
</evidence>
<evidence type="ECO:0000259" key="4">
    <source>
        <dbReference type="Pfam" id="PF14251"/>
    </source>
</evidence>
<dbReference type="SUPFAM" id="SSF55831">
    <property type="entry name" value="Thymidylate synthase/dCMP hydroxymethylase"/>
    <property type="match status" value="1"/>
</dbReference>
<evidence type="ECO:0000313" key="6">
    <source>
        <dbReference type="Proteomes" id="UP000762253"/>
    </source>
</evidence>
<dbReference type="Pfam" id="PF00303">
    <property type="entry name" value="Thymidylat_synt"/>
    <property type="match status" value="1"/>
</dbReference>
<name>A0ABX1M689_9CYAN</name>
<protein>
    <submittedName>
        <fullName evidence="5">Thymidylate synthase</fullName>
    </submittedName>
</protein>
<feature type="domain" description="Thymidylate synthase/dCMP hydroxymethylase" evidence="3">
    <location>
        <begin position="272"/>
        <end position="410"/>
    </location>
</feature>
<evidence type="ECO:0000256" key="1">
    <source>
        <dbReference type="ARBA" id="ARBA00022603"/>
    </source>
</evidence>
<accession>A0ABX1M689</accession>
<dbReference type="Proteomes" id="UP000762253">
    <property type="component" value="Unassembled WGS sequence"/>
</dbReference>
<keyword evidence="6" id="KW-1185">Reference proteome</keyword>
<gene>
    <name evidence="5" type="ORF">DP115_15335</name>
</gene>
<dbReference type="InterPro" id="IPR045097">
    <property type="entry name" value="Thymidate_synth/dCMP_Mease"/>
</dbReference>
<feature type="domain" description="DUF4346" evidence="4">
    <location>
        <begin position="419"/>
        <end position="498"/>
    </location>
</feature>
<organism evidence="5 6">
    <name type="scientific">Brasilonema octagenarum UFV-OR1</name>
    <dbReference type="NCBI Taxonomy" id="417115"/>
    <lineage>
        <taxon>Bacteria</taxon>
        <taxon>Bacillati</taxon>
        <taxon>Cyanobacteriota</taxon>
        <taxon>Cyanophyceae</taxon>
        <taxon>Nostocales</taxon>
        <taxon>Scytonemataceae</taxon>
        <taxon>Brasilonema</taxon>
        <taxon>Octagenarum group</taxon>
    </lineage>
</organism>
<dbReference type="InterPro" id="IPR023451">
    <property type="entry name" value="Thymidate_synth/dCMP_Mease_dom"/>
</dbReference>
<keyword evidence="2" id="KW-0808">Transferase</keyword>
<dbReference type="InterPro" id="IPR025595">
    <property type="entry name" value="PterinBD-DUF4346"/>
</dbReference>
<dbReference type="EMBL" id="QMEC01000054">
    <property type="protein sequence ID" value="NMF64070.1"/>
    <property type="molecule type" value="Genomic_DNA"/>
</dbReference>
<dbReference type="InterPro" id="IPR036926">
    <property type="entry name" value="Thymidate_synth/dCMP_Mease_sf"/>
</dbReference>
<comment type="caution">
    <text evidence="5">The sequence shown here is derived from an EMBL/GenBank/DDBJ whole genome shotgun (WGS) entry which is preliminary data.</text>
</comment>
<proteinExistence type="predicted"/>
<dbReference type="Gene3D" id="3.30.572.10">
    <property type="entry name" value="Thymidylate synthase/dCMP hydroxymethylase domain"/>
    <property type="match status" value="1"/>
</dbReference>
<keyword evidence="1" id="KW-0489">Methyltransferase</keyword>
<evidence type="ECO:0000313" key="5">
    <source>
        <dbReference type="EMBL" id="NMF64070.1"/>
    </source>
</evidence>
<sequence>MTATGKAIKYNYKALHKPKALIYGQGQTAVITGWTVKGAIAKHLHPQEYAVIGQLYSPTRGINLLIRNLLYNPHVRNLVVLNATKEDKNAGAGICLLDFFRNGFEQGLSDTGRRCWVIRSLYVGYIDIEVDASALQKLRQSIEFQEAKSIAEACNLVKSFAEKVASKPWGLPLEFPISIVVPTALPGSRYAHRIEGKTIAETWVKIIHLIKTTGTIRPSAYEGQWQELIDVMAVVTSEPENFYFPEPNYLPINRDFLQEYISQTLDDAPNQEGVKYTYGQRLRSWFGRDQIQQVIDKLVIDIDSARAVMSLWDVSNDANDSPPCLNHIWVRIVDNELSMTATLRSNDMFSAWPANAMGLRALQQHIRDEICKISTHSLKMGPLITISQSAHIYDDCWENAEKVIQSQYTKICQQRDYADPAGSFVISVQDGKILVEQMTPGSGEVVNCFLGKSAKQLYQQIAASCQGLQIEHAMYLGTELQKAEFALSMEQELSYEQDKSIKKLKCEG</sequence>
<dbReference type="PANTHER" id="PTHR11548:SF1">
    <property type="entry name" value="THYMIDYLATE SYNTHASE 1"/>
    <property type="match status" value="1"/>
</dbReference>